<dbReference type="STRING" id="1173584.SAMN05444851_1157"/>
<sequence>MPEFESGRTTAEAIGRITCIKTGDEIGLLYLWDNGDTQAALHEDGLLRSTICPEQNAEPDLGANRGQGPE</sequence>
<dbReference type="EMBL" id="FOJB01000001">
    <property type="protein sequence ID" value="SEW06145.1"/>
    <property type="molecule type" value="Genomic_DNA"/>
</dbReference>
<dbReference type="RefSeq" id="WP_091429057.1">
    <property type="nucleotide sequence ID" value="NZ_FOJB01000001.1"/>
</dbReference>
<accession>A0A1I0NWC9</accession>
<dbReference type="Proteomes" id="UP000199650">
    <property type="component" value="Unassembled WGS sequence"/>
</dbReference>
<evidence type="ECO:0000313" key="2">
    <source>
        <dbReference type="Proteomes" id="UP000199650"/>
    </source>
</evidence>
<dbReference type="OrthoDB" id="7864649at2"/>
<dbReference type="AlphaFoldDB" id="A0A1I0NWC9"/>
<evidence type="ECO:0000313" key="1">
    <source>
        <dbReference type="EMBL" id="SEW06145.1"/>
    </source>
</evidence>
<protein>
    <submittedName>
        <fullName evidence="1">Uncharacterized protein</fullName>
    </submittedName>
</protein>
<reference evidence="1 2" key="1">
    <citation type="submission" date="2016-10" db="EMBL/GenBank/DDBJ databases">
        <authorList>
            <person name="de Groot N.N."/>
        </authorList>
    </citation>
    <scope>NUCLEOTIDE SEQUENCE [LARGE SCALE GENOMIC DNA]</scope>
    <source>
        <strain evidence="1 2">DSM 29439</strain>
    </source>
</reference>
<gene>
    <name evidence="1" type="ORF">SAMN05444851_1157</name>
</gene>
<organism evidence="1 2">
    <name type="scientific">Aliiroseovarius sediminilitoris</name>
    <dbReference type="NCBI Taxonomy" id="1173584"/>
    <lineage>
        <taxon>Bacteria</taxon>
        <taxon>Pseudomonadati</taxon>
        <taxon>Pseudomonadota</taxon>
        <taxon>Alphaproteobacteria</taxon>
        <taxon>Rhodobacterales</taxon>
        <taxon>Paracoccaceae</taxon>
        <taxon>Aliiroseovarius</taxon>
    </lineage>
</organism>
<proteinExistence type="predicted"/>
<keyword evidence="2" id="KW-1185">Reference proteome</keyword>
<name>A0A1I0NWC9_9RHOB</name>